<dbReference type="Proteomes" id="UP000245802">
    <property type="component" value="Chromosome"/>
</dbReference>
<accession>A0A2Z3H564</accession>
<evidence type="ECO:0000259" key="7">
    <source>
        <dbReference type="PROSITE" id="PS51007"/>
    </source>
</evidence>
<dbReference type="InterPro" id="IPR051459">
    <property type="entry name" value="Cytochrome_c-type_DH"/>
</dbReference>
<dbReference type="Gene3D" id="1.10.760.10">
    <property type="entry name" value="Cytochrome c-like domain"/>
    <property type="match status" value="1"/>
</dbReference>
<dbReference type="OrthoDB" id="9809720at2"/>
<evidence type="ECO:0000256" key="4">
    <source>
        <dbReference type="PROSITE-ProRule" id="PRU00433"/>
    </source>
</evidence>
<dbReference type="RefSeq" id="WP_010050089.1">
    <property type="nucleotide sequence ID" value="NZ_CP025958.1"/>
</dbReference>
<dbReference type="InterPro" id="IPR009056">
    <property type="entry name" value="Cyt_c-like_dom"/>
</dbReference>
<evidence type="ECO:0000256" key="2">
    <source>
        <dbReference type="ARBA" id="ARBA00022723"/>
    </source>
</evidence>
<protein>
    <submittedName>
        <fullName evidence="8">Cytochrome c</fullName>
    </submittedName>
</protein>
<feature type="transmembrane region" description="Helical" evidence="6">
    <location>
        <begin position="84"/>
        <end position="103"/>
    </location>
</feature>
<dbReference type="InterPro" id="IPR036909">
    <property type="entry name" value="Cyt_c-like_dom_sf"/>
</dbReference>
<dbReference type="PANTHER" id="PTHR35008">
    <property type="entry name" value="BLL4482 PROTEIN-RELATED"/>
    <property type="match status" value="1"/>
</dbReference>
<evidence type="ECO:0000313" key="8">
    <source>
        <dbReference type="EMBL" id="AWM40848.1"/>
    </source>
</evidence>
<evidence type="ECO:0000256" key="5">
    <source>
        <dbReference type="SAM" id="MobiDB-lite"/>
    </source>
</evidence>
<dbReference type="Pfam" id="PF13442">
    <property type="entry name" value="Cytochrome_CBB3"/>
    <property type="match status" value="1"/>
</dbReference>
<reference evidence="8 9" key="1">
    <citation type="submission" date="2018-01" db="EMBL/GenBank/DDBJ databases">
        <title>G. obscuriglobus.</title>
        <authorList>
            <person name="Franke J."/>
            <person name="Blomberg W."/>
            <person name="Selmecki A."/>
        </authorList>
    </citation>
    <scope>NUCLEOTIDE SEQUENCE [LARGE SCALE GENOMIC DNA]</scope>
    <source>
        <strain evidence="8 9">DSM 5831</strain>
    </source>
</reference>
<feature type="region of interest" description="Disordered" evidence="5">
    <location>
        <begin position="259"/>
        <end position="291"/>
    </location>
</feature>
<sequence>MSDTNPTNAPIRTDAPVVPTGGDSVQDLHRAHMAQMNDPVMLTADGVDDTAVDEPGAGGADSVQSMHDVLMREQAEPRDGFEPVPFWVAVVCGALLMWGGFYVGSNSADFRADVYDEPNPVATPVAGPVTDPDPQTVEELKAIGGRKYNAICAACHLPEGLGKPAENIPPLDGSNWVTGDQSSPARLSRIVLYGLKGNIEVKSPQVPRTAWGAAAMPPHADQLKDYEIAGVLTYVRNSWSNKADPDDKKPAITAATVRAARAKDGKRDSVTAAELQEKFPKDYADPPAPKK</sequence>
<keyword evidence="3 4" id="KW-0408">Iron</keyword>
<keyword evidence="6" id="KW-1133">Transmembrane helix</keyword>
<proteinExistence type="predicted"/>
<feature type="compositionally biased region" description="Basic and acidic residues" evidence="5">
    <location>
        <begin position="261"/>
        <end position="284"/>
    </location>
</feature>
<keyword evidence="2 4" id="KW-0479">Metal-binding</keyword>
<dbReference type="SUPFAM" id="SSF46626">
    <property type="entry name" value="Cytochrome c"/>
    <property type="match status" value="1"/>
</dbReference>
<dbReference type="GO" id="GO:0046872">
    <property type="term" value="F:metal ion binding"/>
    <property type="evidence" value="ECO:0007669"/>
    <property type="project" value="UniProtKB-KW"/>
</dbReference>
<gene>
    <name evidence="8" type="ORF">C1280_30235</name>
</gene>
<keyword evidence="6" id="KW-0812">Transmembrane</keyword>
<evidence type="ECO:0000256" key="1">
    <source>
        <dbReference type="ARBA" id="ARBA00022617"/>
    </source>
</evidence>
<dbReference type="GO" id="GO:0009055">
    <property type="term" value="F:electron transfer activity"/>
    <property type="evidence" value="ECO:0007669"/>
    <property type="project" value="InterPro"/>
</dbReference>
<dbReference type="AlphaFoldDB" id="A0A2Z3H564"/>
<name>A0A2Z3H564_9BACT</name>
<dbReference type="PANTHER" id="PTHR35008:SF4">
    <property type="entry name" value="BLL4482 PROTEIN"/>
    <property type="match status" value="1"/>
</dbReference>
<feature type="region of interest" description="Disordered" evidence="5">
    <location>
        <begin position="1"/>
        <end position="20"/>
    </location>
</feature>
<dbReference type="PROSITE" id="PS51007">
    <property type="entry name" value="CYTC"/>
    <property type="match status" value="1"/>
</dbReference>
<evidence type="ECO:0000313" key="9">
    <source>
        <dbReference type="Proteomes" id="UP000245802"/>
    </source>
</evidence>
<feature type="compositionally biased region" description="Polar residues" evidence="5">
    <location>
        <begin position="1"/>
        <end position="10"/>
    </location>
</feature>
<keyword evidence="9" id="KW-1185">Reference proteome</keyword>
<keyword evidence="1 4" id="KW-0349">Heme</keyword>
<dbReference type="EMBL" id="CP025958">
    <property type="protein sequence ID" value="AWM40848.1"/>
    <property type="molecule type" value="Genomic_DNA"/>
</dbReference>
<organism evidence="8 9">
    <name type="scientific">Gemmata obscuriglobus</name>
    <dbReference type="NCBI Taxonomy" id="114"/>
    <lineage>
        <taxon>Bacteria</taxon>
        <taxon>Pseudomonadati</taxon>
        <taxon>Planctomycetota</taxon>
        <taxon>Planctomycetia</taxon>
        <taxon>Gemmatales</taxon>
        <taxon>Gemmataceae</taxon>
        <taxon>Gemmata</taxon>
    </lineage>
</organism>
<dbReference type="KEGG" id="gog:C1280_30235"/>
<evidence type="ECO:0000256" key="6">
    <source>
        <dbReference type="SAM" id="Phobius"/>
    </source>
</evidence>
<keyword evidence="6" id="KW-0472">Membrane</keyword>
<evidence type="ECO:0000256" key="3">
    <source>
        <dbReference type="ARBA" id="ARBA00023004"/>
    </source>
</evidence>
<dbReference type="GO" id="GO:0020037">
    <property type="term" value="F:heme binding"/>
    <property type="evidence" value="ECO:0007669"/>
    <property type="project" value="InterPro"/>
</dbReference>
<feature type="domain" description="Cytochrome c" evidence="7">
    <location>
        <begin position="139"/>
        <end position="239"/>
    </location>
</feature>